<keyword evidence="1" id="KW-1133">Transmembrane helix</keyword>
<dbReference type="InterPro" id="IPR032389">
    <property type="entry name" value="GspB_C"/>
</dbReference>
<gene>
    <name evidence="3" type="ORF">EJA03_05465</name>
</gene>
<dbReference type="Proteomes" id="UP000269041">
    <property type="component" value="Unassembled WGS sequence"/>
</dbReference>
<evidence type="ECO:0000259" key="2">
    <source>
        <dbReference type="Pfam" id="PF16537"/>
    </source>
</evidence>
<feature type="domain" description="Type II secretion system protein GspB C-terminal" evidence="2">
    <location>
        <begin position="185"/>
        <end position="244"/>
    </location>
</feature>
<reference evidence="3 4" key="1">
    <citation type="submission" date="2018-12" db="EMBL/GenBank/DDBJ databases">
        <title>Genomic taxonomy of the Vibrionaceae family.</title>
        <authorList>
            <person name="Gomez-Gil B."/>
            <person name="Enciso-Ibarra K."/>
        </authorList>
    </citation>
    <scope>NUCLEOTIDE SEQUENCE [LARGE SCALE GENOMIC DNA]</scope>
    <source>
        <strain evidence="3 4">CAIM 594</strain>
    </source>
</reference>
<keyword evidence="1" id="KW-0812">Transmembrane</keyword>
<keyword evidence="4" id="KW-1185">Reference proteome</keyword>
<evidence type="ECO:0000256" key="1">
    <source>
        <dbReference type="SAM" id="Phobius"/>
    </source>
</evidence>
<comment type="caution">
    <text evidence="3">The sequence shown here is derived from an EMBL/GenBank/DDBJ whole genome shotgun (WGS) entry which is preliminary data.</text>
</comment>
<organism evidence="3 4">
    <name type="scientific">Vibrio pectenicida</name>
    <dbReference type="NCBI Taxonomy" id="62763"/>
    <lineage>
        <taxon>Bacteria</taxon>
        <taxon>Pseudomonadati</taxon>
        <taxon>Pseudomonadota</taxon>
        <taxon>Gammaproteobacteria</taxon>
        <taxon>Vibrionales</taxon>
        <taxon>Vibrionaceae</taxon>
        <taxon>Vibrio</taxon>
    </lineage>
</organism>
<dbReference type="Pfam" id="PF16537">
    <property type="entry name" value="T2SSB"/>
    <property type="match status" value="1"/>
</dbReference>
<proteinExistence type="predicted"/>
<protein>
    <submittedName>
        <fullName evidence="3">General secretion pathway protein GspB</fullName>
    </submittedName>
</protein>
<dbReference type="RefSeq" id="WP_125320230.1">
    <property type="nucleotide sequence ID" value="NZ_AP024889.1"/>
</dbReference>
<dbReference type="GO" id="GO:0015627">
    <property type="term" value="C:type II protein secretion system complex"/>
    <property type="evidence" value="ECO:0007669"/>
    <property type="project" value="InterPro"/>
</dbReference>
<evidence type="ECO:0000313" key="4">
    <source>
        <dbReference type="Proteomes" id="UP000269041"/>
    </source>
</evidence>
<sequence length="250" mass="28326">MSKVLQALDHSEQHHQTFKILEYGQPTISKSVQRKVPNWLLLTFVCTPAFFGGVAGIYHSYNEQLAAWKISNQPPSQVQQVSFQYYTLNYPSFGTLRETYDFAPPENIRLEPSALISNTISPQQEEKAIVPIENDSLIENLDLSGLSPELALRVESVLDNREASSQSNSDASDLVLNSREWEGKLPPLNFQTHVYSSNPDKRWAKINGTEYREGDWIGDDIQLQNIESQYSVISFNGSEIQVPALYDWQG</sequence>
<dbReference type="OrthoDB" id="5432325at2"/>
<accession>A0A3R9F857</accession>
<name>A0A3R9F857_9VIBR</name>
<keyword evidence="1" id="KW-0472">Membrane</keyword>
<dbReference type="EMBL" id="RSFA01000016">
    <property type="protein sequence ID" value="RSD32090.1"/>
    <property type="molecule type" value="Genomic_DNA"/>
</dbReference>
<feature type="transmembrane region" description="Helical" evidence="1">
    <location>
        <begin position="39"/>
        <end position="61"/>
    </location>
</feature>
<evidence type="ECO:0000313" key="3">
    <source>
        <dbReference type="EMBL" id="RSD32090.1"/>
    </source>
</evidence>
<dbReference type="AlphaFoldDB" id="A0A3R9F857"/>